<gene>
    <name evidence="1" type="ORF">C8F04DRAFT_1233887</name>
</gene>
<protein>
    <submittedName>
        <fullName evidence="1">Uncharacterized protein</fullName>
    </submittedName>
</protein>
<name>A0AAD6SW82_9AGAR</name>
<accession>A0AAD6SW82</accession>
<keyword evidence="2" id="KW-1185">Reference proteome</keyword>
<proteinExistence type="predicted"/>
<dbReference type="EMBL" id="JARJCM010000053">
    <property type="protein sequence ID" value="KAJ7034950.1"/>
    <property type="molecule type" value="Genomic_DNA"/>
</dbReference>
<comment type="caution">
    <text evidence="1">The sequence shown here is derived from an EMBL/GenBank/DDBJ whole genome shotgun (WGS) entry which is preliminary data.</text>
</comment>
<evidence type="ECO:0000313" key="2">
    <source>
        <dbReference type="Proteomes" id="UP001218188"/>
    </source>
</evidence>
<dbReference type="Proteomes" id="UP001218188">
    <property type="component" value="Unassembled WGS sequence"/>
</dbReference>
<sequence>MALFPQTRNDPPLALSRKRARLFLELLSTLPFPKMPKGSPISGTAANCPQRLYWHMVHASRCLIPSSSQILVDVTNTILVILLLLIYDRAFACEADIVGGTLWMAMWEARTIMASTAIAFIKEVVGRSEPQNVEMLKTPIGSRTLESSGRTHDLLVGFYIKLIISRPALECSLIFLGMSNRFKLEMNEFVQQKVGVHHSTDGYERPLDSCIVSICNFTKYICAPPDNFLRVVEVELESNSRMHALFVVVIFGSFTAPFLFPPPSNLFCARPPPLGQIFGFQSPHRVLRHVQRAFQVSIKQNKRINGEILFSPRRAHAIRAGRGKLGLPDSVEQRRRGMCRGQIYGGAHGLQPAILGATPCSFTSSEAGAVCASSSRGRIICSSMRHGNSPADFPWSPPPPFSRAGSTRPPLTVGTKMWMQRGRVWGEEVRRRTTVSRVRCLRPGAEARAARMGAMLFAAATRARAGRWRVLRCTLDATPTPHSTRCRRREGIVAGGDTQGRARGCFEGPYDYSIADVERTTGNEMCVDVELEGKRWSLNSIMRGDVHAADALQKEARDAPQIFAGLLVVLDKYFQASQAETNASSSAWMDRLVNNIS</sequence>
<dbReference type="AlphaFoldDB" id="A0AAD6SW82"/>
<organism evidence="1 2">
    <name type="scientific">Mycena alexandri</name>
    <dbReference type="NCBI Taxonomy" id="1745969"/>
    <lineage>
        <taxon>Eukaryota</taxon>
        <taxon>Fungi</taxon>
        <taxon>Dikarya</taxon>
        <taxon>Basidiomycota</taxon>
        <taxon>Agaricomycotina</taxon>
        <taxon>Agaricomycetes</taxon>
        <taxon>Agaricomycetidae</taxon>
        <taxon>Agaricales</taxon>
        <taxon>Marasmiineae</taxon>
        <taxon>Mycenaceae</taxon>
        <taxon>Mycena</taxon>
    </lineage>
</organism>
<reference evidence="1" key="1">
    <citation type="submission" date="2023-03" db="EMBL/GenBank/DDBJ databases">
        <title>Massive genome expansion in bonnet fungi (Mycena s.s.) driven by repeated elements and novel gene families across ecological guilds.</title>
        <authorList>
            <consortium name="Lawrence Berkeley National Laboratory"/>
            <person name="Harder C.B."/>
            <person name="Miyauchi S."/>
            <person name="Viragh M."/>
            <person name="Kuo A."/>
            <person name="Thoen E."/>
            <person name="Andreopoulos B."/>
            <person name="Lu D."/>
            <person name="Skrede I."/>
            <person name="Drula E."/>
            <person name="Henrissat B."/>
            <person name="Morin E."/>
            <person name="Kohler A."/>
            <person name="Barry K."/>
            <person name="LaButti K."/>
            <person name="Morin E."/>
            <person name="Salamov A."/>
            <person name="Lipzen A."/>
            <person name="Mereny Z."/>
            <person name="Hegedus B."/>
            <person name="Baldrian P."/>
            <person name="Stursova M."/>
            <person name="Weitz H."/>
            <person name="Taylor A."/>
            <person name="Grigoriev I.V."/>
            <person name="Nagy L.G."/>
            <person name="Martin F."/>
            <person name="Kauserud H."/>
        </authorList>
    </citation>
    <scope>NUCLEOTIDE SEQUENCE</scope>
    <source>
        <strain evidence="1">CBHHK200</strain>
    </source>
</reference>
<evidence type="ECO:0000313" key="1">
    <source>
        <dbReference type="EMBL" id="KAJ7034950.1"/>
    </source>
</evidence>